<sequence>MIHSKPTDFEEEIGSAVVHAAFTIHSQLGPGLLERIYEVCMEHELKKAGFEVKRQVNIPISYDGIWFDEGLRLDLLVEDRVIIELKAVEIVNPVWEAQIISHLKLSKLSLGYLINFNVPLIKKGIRRFVNT</sequence>
<dbReference type="EMBL" id="BTPE01000006">
    <property type="protein sequence ID" value="GMQ33884.1"/>
    <property type="molecule type" value="Genomic_DNA"/>
</dbReference>
<accession>A0ABQ6Q143</accession>
<keyword evidence="2" id="KW-1185">Reference proteome</keyword>
<gene>
    <name evidence="1" type="ORF">Ataiwa_21560</name>
</gene>
<proteinExistence type="predicted"/>
<protein>
    <submittedName>
        <fullName evidence="1">GxxExxY protein</fullName>
    </submittedName>
</protein>
<reference evidence="1 2" key="1">
    <citation type="submission" date="2023-08" db="EMBL/GenBank/DDBJ databases">
        <title>Draft genome sequence of Algoriphagus taiwanensis.</title>
        <authorList>
            <person name="Takatani N."/>
            <person name="Hosokawa M."/>
            <person name="Sawabe T."/>
        </authorList>
    </citation>
    <scope>NUCLEOTIDE SEQUENCE [LARGE SCALE GENOMIC DNA]</scope>
    <source>
        <strain evidence="1 2">JCM 19755</strain>
    </source>
</reference>
<evidence type="ECO:0000313" key="1">
    <source>
        <dbReference type="EMBL" id="GMQ33884.1"/>
    </source>
</evidence>
<dbReference type="RefSeq" id="WP_338228715.1">
    <property type="nucleotide sequence ID" value="NZ_BTPE01000006.1"/>
</dbReference>
<dbReference type="Pfam" id="PF13366">
    <property type="entry name" value="PDDEXK_3"/>
    <property type="match status" value="1"/>
</dbReference>
<organism evidence="1 2">
    <name type="scientific">Algoriphagus taiwanensis</name>
    <dbReference type="NCBI Taxonomy" id="1445656"/>
    <lineage>
        <taxon>Bacteria</taxon>
        <taxon>Pseudomonadati</taxon>
        <taxon>Bacteroidota</taxon>
        <taxon>Cytophagia</taxon>
        <taxon>Cytophagales</taxon>
        <taxon>Cyclobacteriaceae</taxon>
        <taxon>Algoriphagus</taxon>
    </lineage>
</organism>
<dbReference type="Proteomes" id="UP001307705">
    <property type="component" value="Unassembled WGS sequence"/>
</dbReference>
<dbReference type="InterPro" id="IPR026350">
    <property type="entry name" value="GxxExxY"/>
</dbReference>
<evidence type="ECO:0000313" key="2">
    <source>
        <dbReference type="Proteomes" id="UP001307705"/>
    </source>
</evidence>
<dbReference type="NCBIfam" id="TIGR04256">
    <property type="entry name" value="GxxExxY"/>
    <property type="match status" value="1"/>
</dbReference>
<name>A0ABQ6Q143_9BACT</name>
<comment type="caution">
    <text evidence="1">The sequence shown here is derived from an EMBL/GenBank/DDBJ whole genome shotgun (WGS) entry which is preliminary data.</text>
</comment>